<reference evidence="1" key="1">
    <citation type="submission" date="2020-05" db="UniProtKB">
        <authorList>
            <consortium name="EnsemblMetazoa"/>
        </authorList>
    </citation>
    <scope>IDENTIFICATION</scope>
    <source>
        <strain evidence="1">TTRI</strain>
    </source>
</reference>
<accession>A0A1A9VF26</accession>
<keyword evidence="2" id="KW-1185">Reference proteome</keyword>
<evidence type="ECO:0000313" key="2">
    <source>
        <dbReference type="Proteomes" id="UP000078200"/>
    </source>
</evidence>
<evidence type="ECO:0000313" key="1">
    <source>
        <dbReference type="EnsemblMetazoa" id="GAUT035247-PA"/>
    </source>
</evidence>
<protein>
    <submittedName>
        <fullName evidence="1">Uncharacterized protein</fullName>
    </submittedName>
</protein>
<dbReference type="VEuPathDB" id="VectorBase:GAUT035247"/>
<dbReference type="AlphaFoldDB" id="A0A1A9VF26"/>
<sequence length="104" mass="11707">MLDKSLPKKIHMAWENSLANDQRLPGPAMPYTMIISTITRSRSSNGFRFTYRLPFLSCLRPFPAMDGSSNAKQPITLYSISGVQCYISGADKNLEPDNDFTSER</sequence>
<dbReference type="Proteomes" id="UP000078200">
    <property type="component" value="Unassembled WGS sequence"/>
</dbReference>
<dbReference type="EnsemblMetazoa" id="GAUT035247-RA">
    <property type="protein sequence ID" value="GAUT035247-PA"/>
    <property type="gene ID" value="GAUT035247"/>
</dbReference>
<name>A0A1A9VF26_GLOAU</name>
<organism evidence="1 2">
    <name type="scientific">Glossina austeni</name>
    <name type="common">Savannah tsetse fly</name>
    <dbReference type="NCBI Taxonomy" id="7395"/>
    <lineage>
        <taxon>Eukaryota</taxon>
        <taxon>Metazoa</taxon>
        <taxon>Ecdysozoa</taxon>
        <taxon>Arthropoda</taxon>
        <taxon>Hexapoda</taxon>
        <taxon>Insecta</taxon>
        <taxon>Pterygota</taxon>
        <taxon>Neoptera</taxon>
        <taxon>Endopterygota</taxon>
        <taxon>Diptera</taxon>
        <taxon>Brachycera</taxon>
        <taxon>Muscomorpha</taxon>
        <taxon>Hippoboscoidea</taxon>
        <taxon>Glossinidae</taxon>
        <taxon>Glossina</taxon>
    </lineage>
</organism>
<proteinExistence type="predicted"/>